<feature type="chain" id="PRO_5038378443" description="DUF5067 domain-containing protein" evidence="2">
    <location>
        <begin position="20"/>
        <end position="275"/>
    </location>
</feature>
<dbReference type="InterPro" id="IPR031989">
    <property type="entry name" value="DUF5067"/>
</dbReference>
<accession>A0A1H7KYN1</accession>
<dbReference type="Pfam" id="PF16729">
    <property type="entry name" value="DUF5067"/>
    <property type="match status" value="1"/>
</dbReference>
<sequence>MKKVTLLAATVVMAGSLFTACGKSSTPQYEATVDEVFTCGTYDGTALVVNLDATNNTDSYLDNYTVAYSLVATLDGTALSTSYLGSDNPYAIADGKIKSGESGMVQAAFDISGVDYDEDSELVLELTSYTIKDYKTVGVLEETISMADVEAKVSESEFDVSIDNVTVTDDGEGTNIVVIDYTFTNDSDEATSFGSAVTEELFQDGVALQRGYLPYNHPLREDMDDDNVYTDIKSGASIQVREVFELTSDSNVEIKLTDRQSFDQAVILEKEIQVK</sequence>
<evidence type="ECO:0000256" key="2">
    <source>
        <dbReference type="SAM" id="SignalP"/>
    </source>
</evidence>
<dbReference type="Gene3D" id="2.60.40.1240">
    <property type="match status" value="1"/>
</dbReference>
<evidence type="ECO:0000256" key="1">
    <source>
        <dbReference type="ARBA" id="ARBA00022729"/>
    </source>
</evidence>
<reference evidence="5" key="1">
    <citation type="submission" date="2016-10" db="EMBL/GenBank/DDBJ databases">
        <authorList>
            <person name="Varghese N."/>
        </authorList>
    </citation>
    <scope>NUCLEOTIDE SEQUENCE [LARGE SCALE GENOMIC DNA]</scope>
    <source>
        <strain evidence="5">ACV-9</strain>
    </source>
</reference>
<organism evidence="4 5">
    <name type="scientific">Pseudobutyrivibrio ruminis</name>
    <dbReference type="NCBI Taxonomy" id="46206"/>
    <lineage>
        <taxon>Bacteria</taxon>
        <taxon>Bacillati</taxon>
        <taxon>Bacillota</taxon>
        <taxon>Clostridia</taxon>
        <taxon>Lachnospirales</taxon>
        <taxon>Lachnospiraceae</taxon>
        <taxon>Pseudobutyrivibrio</taxon>
    </lineage>
</organism>
<protein>
    <recommendedName>
        <fullName evidence="3">DUF5067 domain-containing protein</fullName>
    </recommendedName>
</protein>
<evidence type="ECO:0000259" key="3">
    <source>
        <dbReference type="Pfam" id="PF16729"/>
    </source>
</evidence>
<dbReference type="RefSeq" id="WP_074791720.1">
    <property type="nucleotide sequence ID" value="NZ_FNZX01000014.1"/>
</dbReference>
<dbReference type="InterPro" id="IPR029050">
    <property type="entry name" value="Immunoprotect_excell_Ig-like"/>
</dbReference>
<keyword evidence="1 2" id="KW-0732">Signal</keyword>
<name>A0A1H7KYN1_9FIRM</name>
<dbReference type="AlphaFoldDB" id="A0A1H7KYN1"/>
<proteinExistence type="predicted"/>
<feature type="domain" description="DUF5067" evidence="3">
    <location>
        <begin position="149"/>
        <end position="258"/>
    </location>
</feature>
<gene>
    <name evidence="4" type="ORF">SAMN02910377_02173</name>
</gene>
<evidence type="ECO:0000313" key="5">
    <source>
        <dbReference type="Proteomes" id="UP000182321"/>
    </source>
</evidence>
<keyword evidence="5" id="KW-1185">Reference proteome</keyword>
<dbReference type="PROSITE" id="PS51257">
    <property type="entry name" value="PROKAR_LIPOPROTEIN"/>
    <property type="match status" value="1"/>
</dbReference>
<feature type="signal peptide" evidence="2">
    <location>
        <begin position="1"/>
        <end position="19"/>
    </location>
</feature>
<evidence type="ECO:0000313" key="4">
    <source>
        <dbReference type="EMBL" id="SEK91670.1"/>
    </source>
</evidence>
<dbReference type="EMBL" id="FNZX01000014">
    <property type="protein sequence ID" value="SEK91670.1"/>
    <property type="molecule type" value="Genomic_DNA"/>
</dbReference>
<dbReference type="Proteomes" id="UP000182321">
    <property type="component" value="Unassembled WGS sequence"/>
</dbReference>